<evidence type="ECO:0000256" key="1">
    <source>
        <dbReference type="ARBA" id="ARBA00004910"/>
    </source>
</evidence>
<evidence type="ECO:0000313" key="8">
    <source>
        <dbReference type="Proteomes" id="UP001497512"/>
    </source>
</evidence>
<dbReference type="NCBIfam" id="TIGR00326">
    <property type="entry name" value="eubact_ribD"/>
    <property type="match status" value="1"/>
</dbReference>
<gene>
    <name evidence="7" type="ORF">CSSPTR1EN2_LOCUS16497</name>
</gene>
<sequence>MFAQATVARGCALRLPVQSDTDSVHLLRAADIAEMSMGLTAPHANSGCVIVRGPHIVGEGFLYGQGSKSAELQAVERAGEYARGGTAYLNLEPGDWLGDNSAVTSLIQAGVSRVVVGIRNPFEHLQGRGITALRHAGLNVDVAGEDLVDSKGNIAVALKSCRVVNAPLLYKAAYKIPFSVLKYAMTLDGKIAASSGHAAWVSGELSRARVFRVRAQSDAVIVGGNTVRRDNPSLTTRKEEGHQPVRIVMSRGLDLPEKANLWDISKSPTIVMTQKGSKKEFQKMLTDLGVEVVEFELLTPRRVMEYCYTRGFLQIMWECGGLLSAPAISSSVIHKVLAFIAPKIVGGVLAPTPVGELGMLQMTQALNLSEVEFEKVGPDMLVSGYLQPLPDLPFGNSYGGQSKGQLTFA</sequence>
<dbReference type="PANTHER" id="PTHR38011">
    <property type="entry name" value="DIHYDROFOLATE REDUCTASE FAMILY PROTEIN (AFU_ORTHOLOGUE AFUA_8G06820)"/>
    <property type="match status" value="1"/>
</dbReference>
<name>A0ABP0UKW6_9BRYO</name>
<dbReference type="Gene3D" id="3.40.430.10">
    <property type="entry name" value="Dihydrofolate Reductase, subunit A"/>
    <property type="match status" value="1"/>
</dbReference>
<evidence type="ECO:0000313" key="7">
    <source>
        <dbReference type="EMBL" id="CAK9222878.1"/>
    </source>
</evidence>
<dbReference type="InterPro" id="IPR002734">
    <property type="entry name" value="RibDG_C"/>
</dbReference>
<dbReference type="Gene3D" id="3.40.140.10">
    <property type="entry name" value="Cytidine Deaminase, domain 2"/>
    <property type="match status" value="1"/>
</dbReference>
<dbReference type="InterPro" id="IPR016193">
    <property type="entry name" value="Cytidine_deaminase-like"/>
</dbReference>
<dbReference type="InterPro" id="IPR011549">
    <property type="entry name" value="RibD_C"/>
</dbReference>
<dbReference type="EMBL" id="OZ019896">
    <property type="protein sequence ID" value="CAK9222878.1"/>
    <property type="molecule type" value="Genomic_DNA"/>
</dbReference>
<keyword evidence="8" id="KW-1185">Reference proteome</keyword>
<keyword evidence="3" id="KW-0521">NADP</keyword>
<dbReference type="PANTHER" id="PTHR38011:SF7">
    <property type="entry name" value="2,5-DIAMINO-6-RIBOSYLAMINO-4(3H)-PYRIMIDINONE 5'-PHOSPHATE REDUCTASE"/>
    <property type="match status" value="1"/>
</dbReference>
<dbReference type="InterPro" id="IPR024072">
    <property type="entry name" value="DHFR-like_dom_sf"/>
</dbReference>
<feature type="domain" description="CMP/dCMP-type deaminase" evidence="6">
    <location>
        <begin position="20"/>
        <end position="132"/>
    </location>
</feature>
<dbReference type="PIRSF" id="PIRSF006769">
    <property type="entry name" value="RibD"/>
    <property type="match status" value="1"/>
</dbReference>
<dbReference type="SUPFAM" id="SSF53927">
    <property type="entry name" value="Cytidine deaminase-like"/>
    <property type="match status" value="1"/>
</dbReference>
<dbReference type="InterPro" id="IPR050765">
    <property type="entry name" value="Riboflavin_Biosynth_HTPR"/>
</dbReference>
<keyword evidence="5" id="KW-0511">Multifunctional enzyme</keyword>
<evidence type="ECO:0000256" key="2">
    <source>
        <dbReference type="ARBA" id="ARBA00013173"/>
    </source>
</evidence>
<dbReference type="InterPro" id="IPR002125">
    <property type="entry name" value="CMP_dCMP_dom"/>
</dbReference>
<organism evidence="7 8">
    <name type="scientific">Sphagnum troendelagicum</name>
    <dbReference type="NCBI Taxonomy" id="128251"/>
    <lineage>
        <taxon>Eukaryota</taxon>
        <taxon>Viridiplantae</taxon>
        <taxon>Streptophyta</taxon>
        <taxon>Embryophyta</taxon>
        <taxon>Bryophyta</taxon>
        <taxon>Sphagnophytina</taxon>
        <taxon>Sphagnopsida</taxon>
        <taxon>Sphagnales</taxon>
        <taxon>Sphagnaceae</taxon>
        <taxon>Sphagnum</taxon>
    </lineage>
</organism>
<proteinExistence type="predicted"/>
<evidence type="ECO:0000256" key="4">
    <source>
        <dbReference type="ARBA" id="ARBA00023002"/>
    </source>
</evidence>
<evidence type="ECO:0000256" key="3">
    <source>
        <dbReference type="ARBA" id="ARBA00022857"/>
    </source>
</evidence>
<accession>A0ABP0UKW6</accession>
<dbReference type="InterPro" id="IPR004794">
    <property type="entry name" value="Eubact_RibD"/>
</dbReference>
<evidence type="ECO:0000259" key="6">
    <source>
        <dbReference type="PROSITE" id="PS51747"/>
    </source>
</evidence>
<dbReference type="SUPFAM" id="SSF53597">
    <property type="entry name" value="Dihydrofolate reductase-like"/>
    <property type="match status" value="1"/>
</dbReference>
<dbReference type="Proteomes" id="UP001497512">
    <property type="component" value="Chromosome 4"/>
</dbReference>
<dbReference type="EC" id="1.1.1.193" evidence="2"/>
<dbReference type="NCBIfam" id="TIGR00227">
    <property type="entry name" value="ribD_Cterm"/>
    <property type="match status" value="1"/>
</dbReference>
<comment type="pathway">
    <text evidence="1">Cofactor biosynthesis; riboflavin biosynthesis; 5-amino-6-(D-ribitylamino)uracil from GTP: step 3/4.</text>
</comment>
<keyword evidence="4" id="KW-0560">Oxidoreductase</keyword>
<protein>
    <recommendedName>
        <fullName evidence="2">5-amino-6-(5-phosphoribosylamino)uracil reductase</fullName>
        <ecNumber evidence="2">1.1.1.193</ecNumber>
    </recommendedName>
</protein>
<reference evidence="7" key="1">
    <citation type="submission" date="2024-02" db="EMBL/GenBank/DDBJ databases">
        <authorList>
            <consortium name="ELIXIR-Norway"/>
            <consortium name="Elixir Norway"/>
        </authorList>
    </citation>
    <scope>NUCLEOTIDE SEQUENCE</scope>
</reference>
<dbReference type="PROSITE" id="PS51747">
    <property type="entry name" value="CYT_DCMP_DEAMINASES_2"/>
    <property type="match status" value="1"/>
</dbReference>
<dbReference type="Pfam" id="PF01872">
    <property type="entry name" value="RibD_C"/>
    <property type="match status" value="1"/>
</dbReference>
<evidence type="ECO:0000256" key="5">
    <source>
        <dbReference type="ARBA" id="ARBA00023268"/>
    </source>
</evidence>